<evidence type="ECO:0008006" key="4">
    <source>
        <dbReference type="Google" id="ProtNLM"/>
    </source>
</evidence>
<evidence type="ECO:0000313" key="3">
    <source>
        <dbReference type="Proteomes" id="UP000467249"/>
    </source>
</evidence>
<dbReference type="InterPro" id="IPR052732">
    <property type="entry name" value="Cell-binding_unc_protein"/>
</dbReference>
<dbReference type="PANTHER" id="PTHR43883">
    <property type="entry name" value="SLR0207 PROTEIN"/>
    <property type="match status" value="1"/>
</dbReference>
<reference evidence="2 3" key="1">
    <citation type="journal article" date="2019" name="Emerg. Microbes Infect.">
        <title>Comprehensive subspecies identification of 175 nontuberculous mycobacteria species based on 7547 genomic profiles.</title>
        <authorList>
            <person name="Matsumoto Y."/>
            <person name="Kinjo T."/>
            <person name="Motooka D."/>
            <person name="Nabeya D."/>
            <person name="Jung N."/>
            <person name="Uechi K."/>
            <person name="Horii T."/>
            <person name="Iida T."/>
            <person name="Fujita J."/>
            <person name="Nakamura S."/>
        </authorList>
    </citation>
    <scope>NUCLEOTIDE SEQUENCE [LARGE SCALE GENOMIC DNA]</scope>
    <source>
        <strain evidence="2 3">JCM 30275</strain>
    </source>
</reference>
<sequence length="500" mass="53540">MGSVPPKHTAPAPSSASPHPQIAETHTGLVFLVGDKAYKVKKPVVTDFLDFSTLDRREIACAREVALNSRLAPNSYLGIAHFAAPGGAPEPVIVMRRHPDDLRLATLVRTGRPATDELAAVALVLARFHAGAARGREVDAAARVDAVTGRWQENLAELDRYAGGLVAGLDPQMVAETRSLAVDFIAGRSVLFAGRIAARRIVDGHADLLADDIFCLDDGPELLDCLEFDDQLRFVDAIDDAAFLAMDLEFLGHPELAAHFLDTYARVADDDAPASLRDFYIAYRAVVRAKVDCVRDGQGVPGAAADARRHLEIAHQHLRAGAVRLVLVGGGPGTGKTTLARSLAERLGAQVVSTDDVRAEMVRRGELAGEPGALDAGLYTRENVDAVYDGVLRRAHLALCEGHTVVVDGTWLQPAHRDRARQVAREAAARLVEIACTTTLEEATRRISVRAEGTSQVTPEIATALAERTDAAWPGAHLIDTTRPPADALADAQDICRQAV</sequence>
<dbReference type="EMBL" id="AP022620">
    <property type="protein sequence ID" value="BBZ76854.1"/>
    <property type="molecule type" value="Genomic_DNA"/>
</dbReference>
<proteinExistence type="predicted"/>
<dbReference type="InterPro" id="IPR011009">
    <property type="entry name" value="Kinase-like_dom_sf"/>
</dbReference>
<name>A0A6N4W9Z8_9MYCO</name>
<feature type="region of interest" description="Disordered" evidence="1">
    <location>
        <begin position="1"/>
        <end position="20"/>
    </location>
</feature>
<dbReference type="Proteomes" id="UP000467249">
    <property type="component" value="Chromosome"/>
</dbReference>
<organism evidence="2 3">
    <name type="scientific">Mycolicibacterium anyangense</name>
    <dbReference type="NCBI Taxonomy" id="1431246"/>
    <lineage>
        <taxon>Bacteria</taxon>
        <taxon>Bacillati</taxon>
        <taxon>Actinomycetota</taxon>
        <taxon>Actinomycetes</taxon>
        <taxon>Mycobacteriales</taxon>
        <taxon>Mycobacteriaceae</taxon>
        <taxon>Mycolicibacterium</taxon>
    </lineage>
</organism>
<dbReference type="KEGG" id="many:MANY_21910"/>
<evidence type="ECO:0000313" key="2">
    <source>
        <dbReference type="EMBL" id="BBZ76854.1"/>
    </source>
</evidence>
<protein>
    <recommendedName>
        <fullName evidence="4">Adenylate kinase</fullName>
    </recommendedName>
</protein>
<dbReference type="RefSeq" id="WP_163804256.1">
    <property type="nucleotide sequence ID" value="NZ_AP022620.1"/>
</dbReference>
<dbReference type="PANTHER" id="PTHR43883:SF1">
    <property type="entry name" value="GLUCONOKINASE"/>
    <property type="match status" value="1"/>
</dbReference>
<dbReference type="AlphaFoldDB" id="A0A6N4W9Z8"/>
<dbReference type="InterPro" id="IPR027417">
    <property type="entry name" value="P-loop_NTPase"/>
</dbReference>
<dbReference type="SUPFAM" id="SSF52540">
    <property type="entry name" value="P-loop containing nucleoside triphosphate hydrolases"/>
    <property type="match status" value="1"/>
</dbReference>
<accession>A0A6N4W9Z8</accession>
<dbReference type="SUPFAM" id="SSF56112">
    <property type="entry name" value="Protein kinase-like (PK-like)"/>
    <property type="match status" value="1"/>
</dbReference>
<dbReference type="Gene3D" id="3.40.50.300">
    <property type="entry name" value="P-loop containing nucleotide triphosphate hydrolases"/>
    <property type="match status" value="1"/>
</dbReference>
<evidence type="ECO:0000256" key="1">
    <source>
        <dbReference type="SAM" id="MobiDB-lite"/>
    </source>
</evidence>
<keyword evidence="3" id="KW-1185">Reference proteome</keyword>
<gene>
    <name evidence="2" type="ORF">MANY_21910</name>
</gene>
<dbReference type="Pfam" id="PF13671">
    <property type="entry name" value="AAA_33"/>
    <property type="match status" value="1"/>
</dbReference>